<dbReference type="Gene3D" id="3.40.50.300">
    <property type="entry name" value="P-loop containing nucleotide triphosphate hydrolases"/>
    <property type="match status" value="1"/>
</dbReference>
<dbReference type="EMBL" id="CGIG01000001">
    <property type="protein sequence ID" value="CPR19213.1"/>
    <property type="molecule type" value="Genomic_DNA"/>
</dbReference>
<dbReference type="InterPro" id="IPR031322">
    <property type="entry name" value="Shikimate/glucono_kinase"/>
</dbReference>
<dbReference type="Pfam" id="PF01202">
    <property type="entry name" value="SKI"/>
    <property type="match status" value="1"/>
</dbReference>
<accession>A0A0G4JZ02</accession>
<dbReference type="InterPro" id="IPR052922">
    <property type="entry name" value="Cytidylate_Kinase-2"/>
</dbReference>
<organism evidence="1 2">
    <name type="scientific">Brenneria goodwinii</name>
    <dbReference type="NCBI Taxonomy" id="1109412"/>
    <lineage>
        <taxon>Bacteria</taxon>
        <taxon>Pseudomonadati</taxon>
        <taxon>Pseudomonadota</taxon>
        <taxon>Gammaproteobacteria</taxon>
        <taxon>Enterobacterales</taxon>
        <taxon>Pectobacteriaceae</taxon>
        <taxon>Brenneria</taxon>
    </lineage>
</organism>
<gene>
    <name evidence="1" type="ORF">BN1221_03637</name>
</gene>
<proteinExistence type="predicted"/>
<dbReference type="RefSeq" id="WP_048638467.1">
    <property type="nucleotide sequence ID" value="NZ_CGIG01000001.1"/>
</dbReference>
<dbReference type="PANTHER" id="PTHR37816">
    <property type="entry name" value="YALI0E33011P"/>
    <property type="match status" value="1"/>
</dbReference>
<dbReference type="SUPFAM" id="SSF52540">
    <property type="entry name" value="P-loop containing nucleoside triphosphate hydrolases"/>
    <property type="match status" value="1"/>
</dbReference>
<keyword evidence="2" id="KW-1185">Reference proteome</keyword>
<sequence length="186" mass="22473">MKINVVGTSGSGKSTIAKRLAQRLDVPYIEMDALFWRENWQETPDSEFFPRLETALAQEHWVLDGNYNRTREIKWREADLVVWVDYSFIRTLYQALSRAWRRSWRKEEIWTGTGNREQFARNFFSRDSIILWTIKTYSRNRKRYLADLSNPRYRHIRFIQLRSPRESDAFISRLPKNASYYDYGVE</sequence>
<dbReference type="Proteomes" id="UP000044377">
    <property type="component" value="Unassembled WGS sequence"/>
</dbReference>
<evidence type="ECO:0000313" key="1">
    <source>
        <dbReference type="EMBL" id="CPR19213.1"/>
    </source>
</evidence>
<dbReference type="PANTHER" id="PTHR37816:SF1">
    <property type="entry name" value="TOXIN"/>
    <property type="match status" value="1"/>
</dbReference>
<name>A0A0G4JZ02_9GAMM</name>
<dbReference type="InterPro" id="IPR027417">
    <property type="entry name" value="P-loop_NTPase"/>
</dbReference>
<dbReference type="AlphaFoldDB" id="A0A0G4JZ02"/>
<evidence type="ECO:0000313" key="2">
    <source>
        <dbReference type="Proteomes" id="UP000044377"/>
    </source>
</evidence>
<dbReference type="STRING" id="1109412.BN1221_03637"/>
<dbReference type="OrthoDB" id="5296079at2"/>
<protein>
    <submittedName>
        <fullName evidence="1">DNA topology modulation protein</fullName>
    </submittedName>
</protein>
<reference evidence="2" key="1">
    <citation type="submission" date="2015-01" db="EMBL/GenBank/DDBJ databases">
        <authorList>
            <person name="Paterson Steve"/>
        </authorList>
    </citation>
    <scope>NUCLEOTIDE SEQUENCE [LARGE SCALE GENOMIC DNA]</scope>
    <source>
        <strain evidence="2">OBR1</strain>
    </source>
</reference>